<dbReference type="PANTHER" id="PTHR31727">
    <property type="entry name" value="OLEOYL-ACYL CARRIER PROTEIN THIOESTERASE 1, CHLOROPLASTIC"/>
    <property type="match status" value="1"/>
</dbReference>
<dbReference type="Gene3D" id="3.10.129.10">
    <property type="entry name" value="Hotdog Thioesterase"/>
    <property type="match status" value="1"/>
</dbReference>
<name>A0ABM4A187_ZIZJJ</name>
<dbReference type="Pfam" id="PF20791">
    <property type="entry name" value="Acyl-ACP_TE_C"/>
    <property type="match status" value="1"/>
</dbReference>
<dbReference type="InterPro" id="IPR049427">
    <property type="entry name" value="Acyl-ACP_TE_C"/>
</dbReference>
<evidence type="ECO:0000313" key="3">
    <source>
        <dbReference type="RefSeq" id="XP_060670494.1"/>
    </source>
</evidence>
<dbReference type="RefSeq" id="XP_060670494.1">
    <property type="nucleotide sequence ID" value="XM_060814511.1"/>
</dbReference>
<evidence type="ECO:0000259" key="1">
    <source>
        <dbReference type="Pfam" id="PF20791"/>
    </source>
</evidence>
<reference evidence="2" key="1">
    <citation type="submission" date="2025-05" db="UniProtKB">
        <authorList>
            <consortium name="RefSeq"/>
        </authorList>
    </citation>
    <scope>NUCLEOTIDE SEQUENCE [LARGE SCALE GENOMIC DNA]</scope>
</reference>
<reference evidence="3" key="2">
    <citation type="submission" date="2025-08" db="UniProtKB">
        <authorList>
            <consortium name="RefSeq"/>
        </authorList>
    </citation>
    <scope>IDENTIFICATION</scope>
    <source>
        <tissue evidence="3">Seedling</tissue>
    </source>
</reference>
<organism evidence="2 3">
    <name type="scientific">Ziziphus jujuba</name>
    <name type="common">Chinese jujube</name>
    <name type="synonym">Ziziphus sativa</name>
    <dbReference type="NCBI Taxonomy" id="326968"/>
    <lineage>
        <taxon>Eukaryota</taxon>
        <taxon>Viridiplantae</taxon>
        <taxon>Streptophyta</taxon>
        <taxon>Embryophyta</taxon>
        <taxon>Tracheophyta</taxon>
        <taxon>Spermatophyta</taxon>
        <taxon>Magnoliopsida</taxon>
        <taxon>eudicotyledons</taxon>
        <taxon>Gunneridae</taxon>
        <taxon>Pentapetalae</taxon>
        <taxon>rosids</taxon>
        <taxon>fabids</taxon>
        <taxon>Rosales</taxon>
        <taxon>Rhamnaceae</taxon>
        <taxon>Paliureae</taxon>
        <taxon>Ziziphus</taxon>
    </lineage>
</organism>
<accession>A0ABM4A187</accession>
<dbReference type="PANTHER" id="PTHR31727:SF11">
    <property type="entry name" value="ACYL-[ACYL-CARRIER-PROTEIN] HYDROLASE"/>
    <property type="match status" value="1"/>
</dbReference>
<dbReference type="Proteomes" id="UP001652623">
    <property type="component" value="Chromosome 1"/>
</dbReference>
<protein>
    <submittedName>
        <fullName evidence="3">Palmitoyl-acyl carrier protein thioesterase, chloroplastic-like</fullName>
    </submittedName>
</protein>
<dbReference type="GeneID" id="125418208"/>
<keyword evidence="2" id="KW-1185">Reference proteome</keyword>
<dbReference type="InterPro" id="IPR045023">
    <property type="entry name" value="FATA/B"/>
</dbReference>
<evidence type="ECO:0000313" key="2">
    <source>
        <dbReference type="Proteomes" id="UP001652623"/>
    </source>
</evidence>
<gene>
    <name evidence="3" type="primary">LOC125418208</name>
</gene>
<sequence length="136" mass="15594">MNKKTRKLSKFIEEIREEMQGIFMDITDPIIGDEYGKNLRELDADTADIVRTGLVSAPDSILETHKLSAMTLEFWKECGMNSCLQSLSALATKDELPHRSTQNYKGVELELDHTIRLENQPQILLKGRTIWLPKTF</sequence>
<feature type="domain" description="Acyl-ACP thioesterase-like C-terminal" evidence="1">
    <location>
        <begin position="57"/>
        <end position="131"/>
    </location>
</feature>
<proteinExistence type="predicted"/>